<protein>
    <recommendedName>
        <fullName evidence="1">HMA domain-containing protein</fullName>
    </recommendedName>
</protein>
<dbReference type="Proteomes" id="UP000004105">
    <property type="component" value="Unassembled WGS sequence"/>
</dbReference>
<dbReference type="InterPro" id="IPR006121">
    <property type="entry name" value="HMA_dom"/>
</dbReference>
<evidence type="ECO:0000259" key="1">
    <source>
        <dbReference type="PROSITE" id="PS50846"/>
    </source>
</evidence>
<dbReference type="InterPro" id="IPR036163">
    <property type="entry name" value="HMA_dom_sf"/>
</dbReference>
<dbReference type="Gene3D" id="3.30.70.100">
    <property type="match status" value="1"/>
</dbReference>
<proteinExistence type="predicted"/>
<gene>
    <name evidence="2" type="ORF">HMPREF9123_2503</name>
</gene>
<reference evidence="2 3" key="1">
    <citation type="submission" date="2011-02" db="EMBL/GenBank/DDBJ databases">
        <authorList>
            <person name="Muzny D."/>
            <person name="Qin X."/>
            <person name="Deng J."/>
            <person name="Jiang H."/>
            <person name="Liu Y."/>
            <person name="Qu J."/>
            <person name="Song X.-Z."/>
            <person name="Zhang L."/>
            <person name="Thornton R."/>
            <person name="Coyle M."/>
            <person name="Francisco L."/>
            <person name="Jackson L."/>
            <person name="Javaid M."/>
            <person name="Korchina V."/>
            <person name="Kovar C."/>
            <person name="Mata R."/>
            <person name="Mathew T."/>
            <person name="Ngo R."/>
            <person name="Nguyen L."/>
            <person name="Nguyen N."/>
            <person name="Okwuonu G."/>
            <person name="Ongeri F."/>
            <person name="Pham C."/>
            <person name="Simmons D."/>
            <person name="Wilczek-Boney K."/>
            <person name="Hale W."/>
            <person name="Jakkamsetti A."/>
            <person name="Pham P."/>
            <person name="Ruth R."/>
            <person name="San Lucas F."/>
            <person name="Warren J."/>
            <person name="Zhang J."/>
            <person name="Zhao Z."/>
            <person name="Zhou C."/>
            <person name="Zhu D."/>
            <person name="Lee S."/>
            <person name="Bess C."/>
            <person name="Blankenburg K."/>
            <person name="Forbes L."/>
            <person name="Fu Q."/>
            <person name="Gubbala S."/>
            <person name="Hirani K."/>
            <person name="Jayaseelan J.C."/>
            <person name="Lara F."/>
            <person name="Munidasa M."/>
            <person name="Palculict T."/>
            <person name="Patil S."/>
            <person name="Pu L.-L."/>
            <person name="Saada N."/>
            <person name="Tang L."/>
            <person name="Weissenberger G."/>
            <person name="Zhu Y."/>
            <person name="Hemphill L."/>
            <person name="Shang Y."/>
            <person name="Youmans B."/>
            <person name="Ayvaz T."/>
            <person name="Ross M."/>
            <person name="Santibanez J."/>
            <person name="Aqrawi P."/>
            <person name="Gross S."/>
            <person name="Joshi V."/>
            <person name="Fowler G."/>
            <person name="Nazareth L."/>
            <person name="Reid J."/>
            <person name="Worley K."/>
            <person name="Petrosino J."/>
            <person name="Highlander S."/>
            <person name="Gibbs R."/>
        </authorList>
    </citation>
    <scope>NUCLEOTIDE SEQUENCE [LARGE SCALE GENOMIC DNA]</scope>
    <source>
        <strain evidence="2 3">ATCC BAA-1200</strain>
    </source>
</reference>
<sequence>MLYICNGFVKKRRHGRTAENIASDNRYIGICGAGKARRKTALSCWTIRRNKGKIPRISFPAQSAGAANNDDAGKADGLLIFYWILLKEVKNMPQLKLNVTGMASKEDSRKLIAKAEEVPNVRMVNANFETGVVVITHADGLDVDAVKKAIADAGFNAA</sequence>
<dbReference type="GO" id="GO:0046872">
    <property type="term" value="F:metal ion binding"/>
    <property type="evidence" value="ECO:0007669"/>
    <property type="project" value="InterPro"/>
</dbReference>
<name>F2BFJ6_9NEIS</name>
<dbReference type="SUPFAM" id="SSF55008">
    <property type="entry name" value="HMA, heavy metal-associated domain"/>
    <property type="match status" value="1"/>
</dbReference>
<dbReference type="HOGENOM" id="CLU_1667515_0_0_4"/>
<keyword evidence="3" id="KW-1185">Reference proteome</keyword>
<evidence type="ECO:0000313" key="3">
    <source>
        <dbReference type="Proteomes" id="UP000004105"/>
    </source>
</evidence>
<dbReference type="PROSITE" id="PS50846">
    <property type="entry name" value="HMA_2"/>
    <property type="match status" value="1"/>
</dbReference>
<feature type="domain" description="HMA" evidence="1">
    <location>
        <begin position="93"/>
        <end position="158"/>
    </location>
</feature>
<dbReference type="AlphaFoldDB" id="F2BFJ6"/>
<dbReference type="CDD" id="cd00371">
    <property type="entry name" value="HMA"/>
    <property type="match status" value="1"/>
</dbReference>
<dbReference type="EMBL" id="AFAY01000049">
    <property type="protein sequence ID" value="EGF08686.1"/>
    <property type="molecule type" value="Genomic_DNA"/>
</dbReference>
<comment type="caution">
    <text evidence="2">The sequence shown here is derived from an EMBL/GenBank/DDBJ whole genome shotgun (WGS) entry which is preliminary data.</text>
</comment>
<accession>F2BFJ6</accession>
<organism evidence="2 3">
    <name type="scientific">Neisseria bacilliformis ATCC BAA-1200</name>
    <dbReference type="NCBI Taxonomy" id="888742"/>
    <lineage>
        <taxon>Bacteria</taxon>
        <taxon>Pseudomonadati</taxon>
        <taxon>Pseudomonadota</taxon>
        <taxon>Betaproteobacteria</taxon>
        <taxon>Neisseriales</taxon>
        <taxon>Neisseriaceae</taxon>
        <taxon>Neisseria</taxon>
    </lineage>
</organism>
<evidence type="ECO:0000313" key="2">
    <source>
        <dbReference type="EMBL" id="EGF08686.1"/>
    </source>
</evidence>